<dbReference type="Proteomes" id="UP000518605">
    <property type="component" value="Unassembled WGS sequence"/>
</dbReference>
<dbReference type="AlphaFoldDB" id="A0A7W5G8Q7"/>
<sequence>MYFRRKSLEDHPQESTVIWTCENDTCKGWIRDDFAFEHVPACFLCHSVMVRSEKMLITLNNSNKDIKSLKPGKLIS</sequence>
<reference evidence="1 2" key="1">
    <citation type="submission" date="2020-08" db="EMBL/GenBank/DDBJ databases">
        <title>Genomic Encyclopedia of Type Strains, Phase III (KMG-III): the genomes of soil and plant-associated and newly described type strains.</title>
        <authorList>
            <person name="Whitman W."/>
        </authorList>
    </citation>
    <scope>NUCLEOTIDE SEQUENCE [LARGE SCALE GENOMIC DNA]</scope>
    <source>
        <strain evidence="1 2">CECT 8234</strain>
    </source>
</reference>
<dbReference type="InterPro" id="IPR025916">
    <property type="entry name" value="YdjO"/>
</dbReference>
<dbReference type="EMBL" id="JACHXW010000003">
    <property type="protein sequence ID" value="MBB3151329.1"/>
    <property type="molecule type" value="Genomic_DNA"/>
</dbReference>
<dbReference type="Pfam" id="PF14169">
    <property type="entry name" value="YdjO"/>
    <property type="match status" value="1"/>
</dbReference>
<evidence type="ECO:0000313" key="2">
    <source>
        <dbReference type="Proteomes" id="UP000518605"/>
    </source>
</evidence>
<evidence type="ECO:0008006" key="3">
    <source>
        <dbReference type="Google" id="ProtNLM"/>
    </source>
</evidence>
<organism evidence="1 2">
    <name type="scientific">Paenibacillus endophyticus</name>
    <dbReference type="NCBI Taxonomy" id="1294268"/>
    <lineage>
        <taxon>Bacteria</taxon>
        <taxon>Bacillati</taxon>
        <taxon>Bacillota</taxon>
        <taxon>Bacilli</taxon>
        <taxon>Bacillales</taxon>
        <taxon>Paenibacillaceae</taxon>
        <taxon>Paenibacillus</taxon>
    </lineage>
</organism>
<proteinExistence type="predicted"/>
<evidence type="ECO:0000313" key="1">
    <source>
        <dbReference type="EMBL" id="MBB3151329.1"/>
    </source>
</evidence>
<protein>
    <recommendedName>
        <fullName evidence="3">Cold-shock protein</fullName>
    </recommendedName>
</protein>
<comment type="caution">
    <text evidence="1">The sequence shown here is derived from an EMBL/GenBank/DDBJ whole genome shotgun (WGS) entry which is preliminary data.</text>
</comment>
<name>A0A7W5G8Q7_9BACL</name>
<keyword evidence="2" id="KW-1185">Reference proteome</keyword>
<accession>A0A7W5G8Q7</accession>
<dbReference type="RefSeq" id="WP_183560189.1">
    <property type="nucleotide sequence ID" value="NZ_CBCSLB010000002.1"/>
</dbReference>
<gene>
    <name evidence="1" type="ORF">FHS16_001372</name>
</gene>